<dbReference type="AlphaFoldDB" id="U2HWN1"/>
<keyword evidence="1" id="KW-0812">Transmembrane</keyword>
<dbReference type="EMBL" id="ATDL01000012">
    <property type="protein sequence ID" value="ERJ59947.1"/>
    <property type="molecule type" value="Genomic_DNA"/>
</dbReference>
<evidence type="ECO:0000313" key="2">
    <source>
        <dbReference type="EMBL" id="ERJ59947.1"/>
    </source>
</evidence>
<evidence type="ECO:0000313" key="3">
    <source>
        <dbReference type="Proteomes" id="UP000016584"/>
    </source>
</evidence>
<keyword evidence="3" id="KW-1185">Reference proteome</keyword>
<reference evidence="2 3" key="1">
    <citation type="journal article" date="2013" name="Genome Announc.">
        <title>The Draft Genome Sequence of Sphingomonas paucimobilis Strain HER1398 (Proteobacteria), Host to the Giant PAU Phage, Indicates That It Is a Member of the Genus Sphingobacterium (Bacteroidetes).</title>
        <authorList>
            <person name="White R.A.III."/>
            <person name="Suttle C.A."/>
        </authorList>
    </citation>
    <scope>NUCLEOTIDE SEQUENCE [LARGE SCALE GENOMIC DNA]</scope>
    <source>
        <strain evidence="2 3">HER1398</strain>
    </source>
</reference>
<comment type="caution">
    <text evidence="2">The sequence shown here is derived from an EMBL/GenBank/DDBJ whole genome shotgun (WGS) entry which is preliminary data.</text>
</comment>
<proteinExistence type="predicted"/>
<protein>
    <submittedName>
        <fullName evidence="2">Uncharacterized protein</fullName>
    </submittedName>
</protein>
<dbReference type="STRING" id="1346330.M472_14350"/>
<dbReference type="PATRIC" id="fig|1346330.5.peg.1588"/>
<dbReference type="RefSeq" id="WP_021069769.1">
    <property type="nucleotide sequence ID" value="NZ_ATDL01000012.1"/>
</dbReference>
<accession>U2HWN1</accession>
<feature type="transmembrane region" description="Helical" evidence="1">
    <location>
        <begin position="20"/>
        <end position="42"/>
    </location>
</feature>
<gene>
    <name evidence="2" type="ORF">M472_14350</name>
</gene>
<sequence length="56" mass="6587">MKIATKWKEAPVNIQMQHKLTMTVLSVITYIFPMQLLLASHYNWSIHLLSFTQRIA</sequence>
<keyword evidence="1" id="KW-0472">Membrane</keyword>
<keyword evidence="1" id="KW-1133">Transmembrane helix</keyword>
<name>U2HWN1_9SPHI</name>
<evidence type="ECO:0000256" key="1">
    <source>
        <dbReference type="SAM" id="Phobius"/>
    </source>
</evidence>
<dbReference type="Proteomes" id="UP000016584">
    <property type="component" value="Unassembled WGS sequence"/>
</dbReference>
<organism evidence="2 3">
    <name type="scientific">Sphingobacterium paucimobilis HER1398</name>
    <dbReference type="NCBI Taxonomy" id="1346330"/>
    <lineage>
        <taxon>Bacteria</taxon>
        <taxon>Pseudomonadati</taxon>
        <taxon>Bacteroidota</taxon>
        <taxon>Sphingobacteriia</taxon>
        <taxon>Sphingobacteriales</taxon>
        <taxon>Sphingobacteriaceae</taxon>
        <taxon>Sphingobacterium</taxon>
    </lineage>
</organism>